<keyword evidence="2" id="KW-1185">Reference proteome</keyword>
<organism evidence="1 2">
    <name type="scientific">Psylliodes chrysocephalus</name>
    <dbReference type="NCBI Taxonomy" id="3402493"/>
    <lineage>
        <taxon>Eukaryota</taxon>
        <taxon>Metazoa</taxon>
        <taxon>Ecdysozoa</taxon>
        <taxon>Arthropoda</taxon>
        <taxon>Hexapoda</taxon>
        <taxon>Insecta</taxon>
        <taxon>Pterygota</taxon>
        <taxon>Neoptera</taxon>
        <taxon>Endopterygota</taxon>
        <taxon>Coleoptera</taxon>
        <taxon>Polyphaga</taxon>
        <taxon>Cucujiformia</taxon>
        <taxon>Chrysomeloidea</taxon>
        <taxon>Chrysomelidae</taxon>
        <taxon>Galerucinae</taxon>
        <taxon>Alticini</taxon>
        <taxon>Psylliodes</taxon>
    </lineage>
</organism>
<evidence type="ECO:0000313" key="1">
    <source>
        <dbReference type="EMBL" id="CAH1104455.1"/>
    </source>
</evidence>
<accession>A0A9P0CRA6</accession>
<reference evidence="1" key="1">
    <citation type="submission" date="2022-01" db="EMBL/GenBank/DDBJ databases">
        <authorList>
            <person name="King R."/>
        </authorList>
    </citation>
    <scope>NUCLEOTIDE SEQUENCE</scope>
</reference>
<evidence type="ECO:0000313" key="2">
    <source>
        <dbReference type="Proteomes" id="UP001153636"/>
    </source>
</evidence>
<gene>
    <name evidence="1" type="ORF">PSYICH_LOCUS5599</name>
</gene>
<protein>
    <submittedName>
        <fullName evidence="1">Uncharacterized protein</fullName>
    </submittedName>
</protein>
<proteinExistence type="predicted"/>
<dbReference type="AlphaFoldDB" id="A0A9P0CRA6"/>
<dbReference type="EMBL" id="OV651829">
    <property type="protein sequence ID" value="CAH1104455.1"/>
    <property type="molecule type" value="Genomic_DNA"/>
</dbReference>
<sequence>MGTKRGIWLLENVPSGEFLGARLLSKEQVLLVFIYHHKDMKETLSEANKSTSTKLQEVWRKAGIPVKTEENIRAGIQKLYKEFQNLGKANSRNTDKANVKRQIWKGDLVELFDISWQNVMELTTLSEEDKAFLRSQREDRMSSSMTGVDNVFVSKIRTKCTKEDKKYSYKNKHYRAIAQMNNTVILETSAPSDEEDEFLPLAKKKLRSSPRLKPLDQTLTSTWDREQLSIRQASTSFIATAKSLGHDVSKIFVSPSTVYRARVANRRKMAIADAFSKSSFFGLALG</sequence>
<dbReference type="OrthoDB" id="7464567at2759"/>
<dbReference type="Proteomes" id="UP001153636">
    <property type="component" value="Chromosome 17"/>
</dbReference>
<name>A0A9P0CRA6_9CUCU</name>